<reference evidence="3 4" key="1">
    <citation type="submission" date="2024-02" db="EMBL/GenBank/DDBJ databases">
        <authorList>
            <person name="Chen Y."/>
            <person name="Shah S."/>
            <person name="Dougan E. K."/>
            <person name="Thang M."/>
            <person name="Chan C."/>
        </authorList>
    </citation>
    <scope>NUCLEOTIDE SEQUENCE [LARGE SCALE GENOMIC DNA]</scope>
</reference>
<organism evidence="3 4">
    <name type="scientific">Durusdinium trenchii</name>
    <dbReference type="NCBI Taxonomy" id="1381693"/>
    <lineage>
        <taxon>Eukaryota</taxon>
        <taxon>Sar</taxon>
        <taxon>Alveolata</taxon>
        <taxon>Dinophyceae</taxon>
        <taxon>Suessiales</taxon>
        <taxon>Symbiodiniaceae</taxon>
        <taxon>Durusdinium</taxon>
    </lineage>
</organism>
<keyword evidence="4" id="KW-1185">Reference proteome</keyword>
<gene>
    <name evidence="3" type="ORF">CCMP2556_LOCUS25930</name>
</gene>
<dbReference type="Proteomes" id="UP001642484">
    <property type="component" value="Unassembled WGS sequence"/>
</dbReference>
<proteinExistence type="predicted"/>
<sequence>MAWCTVGYHAVEESIYEGLVEKDCSGVWLTQIKPMQWHHTPLAAISQTKKSTARKLGAALSNTLSGERGSGTKPGKSRSHVQAQVALAMERPNYIVFSLKTKENIADMCGKKILHPLPEGLGFEMTKPFDLFEPLLLPGEWCLEFSPMTIQPTLLESGKGVWDGTAFWYSDASEYVPANSKLPLQAFSPRPKPFAYYIALPAADSGTPLQHALNTVRATPLLKLLILNEPSDAMRKHLFSFQEHPEGCQGFIPVTASPSTAMTLAFFAFKPDAENDFQSKQLQLHKLQTDSLPGGNAPHQHVLCSFWMVNSETIAKQIEEGKASLQTQSWQMTVSQTAEWKHHATTVIAHKKARLENRKRRLTDEASSLESDLQSLKMQLNVVSEQLIKIEKNETQDPFTPETEHDSTVLAEEVKAELPKKLPAAEKMHLTPPLDIETDVKEKGASGYKAAWCLESYKSAIESSGLYEANGLALWLQTGVFAKGGQDPDPGSISWGALSKFKTDFFSKEAAAKMKVRRGVGKVLRSKDRLLWPITMVTLCDNVSAREKYAQDGGFALASAHFILWAWYLACFEALKASDTLWLEMLWEAGCSVTIQIRYCPDPADWTLACHKASESVKALGASAPALSDTFLKFCTVVETLNVQSLQEGVKLNLTFNNAPYNASMHKAVQAVQSVLHGGCGSRVFETSMTRLEMKFGRELLSNAYSKLHRLVVLARKGAKPERPTHAVAAWLVDMLYVALSSNLLSVIKSTEAALDRDRKTGAAGFWPASLIVLEAFDFLQPLVLKLPDGDADKCLQVTKQIQAPIQCWEAFLQAQFQASGEAIDEDAAVKAEAPDSEQSELDKAKADFNKATGALLELLVDLVAGKHLDDCKDLAKNDTKGDSSESAAAKREETWKQVQAERRKSFASKDHLTNAFRQCGKVHSHSGQLNSSHRLLTASADLLSEHKDEPWLTQACPDKTAWKAIVEFCGSCTGSSDFALVFDGRMREVRRMHEDLLLSQPQTEEIHVIYTGGCPPRAGRTRRTPFTAKKVETAVVRFPVSRLRIKTAKKERFTSCGEATNYQGTYSGVKFRPASELPLISSQEKGKVLATAVPAVPAVKAAPDTWRDLHGEDVPLFWQEGKPICFYIALLDELKIKAVFDVTPGTGALMEACLTRGVQYHGLCLNRDHLSLLQAIADRAACGLASVQASSLYSEALAKDIKSHFPDVLLALVPQANEDEDVLEPASGDEA</sequence>
<evidence type="ECO:0000256" key="2">
    <source>
        <dbReference type="SAM" id="MobiDB-lite"/>
    </source>
</evidence>
<evidence type="ECO:0000313" key="4">
    <source>
        <dbReference type="Proteomes" id="UP001642484"/>
    </source>
</evidence>
<feature type="coiled-coil region" evidence="1">
    <location>
        <begin position="352"/>
        <end position="393"/>
    </location>
</feature>
<evidence type="ECO:0000313" key="3">
    <source>
        <dbReference type="EMBL" id="CAK9050969.1"/>
    </source>
</evidence>
<comment type="caution">
    <text evidence="3">The sequence shown here is derived from an EMBL/GenBank/DDBJ whole genome shotgun (WGS) entry which is preliminary data.</text>
</comment>
<dbReference type="EMBL" id="CAXAMN010017713">
    <property type="protein sequence ID" value="CAK9050969.1"/>
    <property type="molecule type" value="Genomic_DNA"/>
</dbReference>
<name>A0ABP0MHJ0_9DINO</name>
<feature type="region of interest" description="Disordered" evidence="2">
    <location>
        <begin position="875"/>
        <end position="896"/>
    </location>
</feature>
<evidence type="ECO:0000256" key="1">
    <source>
        <dbReference type="SAM" id="Coils"/>
    </source>
</evidence>
<accession>A0ABP0MHJ0</accession>
<protein>
    <submittedName>
        <fullName evidence="3">Uncharacterized protein</fullName>
    </submittedName>
</protein>
<keyword evidence="1" id="KW-0175">Coiled coil</keyword>